<dbReference type="EMBL" id="JACOQL010000003">
    <property type="protein sequence ID" value="MBC9247303.1"/>
    <property type="molecule type" value="Genomic_DNA"/>
</dbReference>
<dbReference type="Pfam" id="PF13419">
    <property type="entry name" value="HAD_2"/>
    <property type="match status" value="1"/>
</dbReference>
<dbReference type="Proteomes" id="UP000608594">
    <property type="component" value="Unassembled WGS sequence"/>
</dbReference>
<dbReference type="GO" id="GO:0016787">
    <property type="term" value="F:hydrolase activity"/>
    <property type="evidence" value="ECO:0007669"/>
    <property type="project" value="UniProtKB-KW"/>
</dbReference>
<dbReference type="CDD" id="cd07526">
    <property type="entry name" value="HAD_BPGM_like"/>
    <property type="match status" value="1"/>
</dbReference>
<evidence type="ECO:0000256" key="3">
    <source>
        <dbReference type="ARBA" id="ARBA00022723"/>
    </source>
</evidence>
<dbReference type="InterPro" id="IPR036412">
    <property type="entry name" value="HAD-like_sf"/>
</dbReference>
<protein>
    <submittedName>
        <fullName evidence="5">HAD family hydrolase</fullName>
    </submittedName>
</protein>
<dbReference type="InterPro" id="IPR051600">
    <property type="entry name" value="Beta-PGM-like"/>
</dbReference>
<evidence type="ECO:0000256" key="4">
    <source>
        <dbReference type="ARBA" id="ARBA00022842"/>
    </source>
</evidence>
<evidence type="ECO:0000256" key="1">
    <source>
        <dbReference type="ARBA" id="ARBA00001946"/>
    </source>
</evidence>
<dbReference type="InterPro" id="IPR023214">
    <property type="entry name" value="HAD_sf"/>
</dbReference>
<dbReference type="Gene3D" id="3.40.50.1000">
    <property type="entry name" value="HAD superfamily/HAD-like"/>
    <property type="match status" value="1"/>
</dbReference>
<proteinExistence type="inferred from homology"/>
<dbReference type="GO" id="GO:0046872">
    <property type="term" value="F:metal ion binding"/>
    <property type="evidence" value="ECO:0007669"/>
    <property type="project" value="UniProtKB-KW"/>
</dbReference>
<dbReference type="SUPFAM" id="SSF56784">
    <property type="entry name" value="HAD-like"/>
    <property type="match status" value="1"/>
</dbReference>
<accession>A0A926G7K5</accession>
<dbReference type="SFLD" id="SFLDS00003">
    <property type="entry name" value="Haloacid_Dehalogenase"/>
    <property type="match status" value="1"/>
</dbReference>
<dbReference type="SFLD" id="SFLDG01129">
    <property type="entry name" value="C1.5:_HAD__Beta-PGM__Phosphata"/>
    <property type="match status" value="1"/>
</dbReference>
<dbReference type="PANTHER" id="PTHR46193:SF10">
    <property type="entry name" value="6-PHOSPHOGLUCONATE PHOSPHATASE"/>
    <property type="match status" value="1"/>
</dbReference>
<keyword evidence="5" id="KW-0378">Hydrolase</keyword>
<dbReference type="InterPro" id="IPR023198">
    <property type="entry name" value="PGP-like_dom2"/>
</dbReference>
<comment type="similarity">
    <text evidence="2">Belongs to the HAD-like hydrolase superfamily. CbbY/CbbZ/Gph/YieH family.</text>
</comment>
<dbReference type="PANTHER" id="PTHR46193">
    <property type="entry name" value="6-PHOSPHOGLUCONATE PHOSPHATASE"/>
    <property type="match status" value="1"/>
</dbReference>
<dbReference type="InterPro" id="IPR041492">
    <property type="entry name" value="HAD_2"/>
</dbReference>
<name>A0A926G7K5_9RHOB</name>
<reference evidence="5" key="1">
    <citation type="submission" date="2020-08" db="EMBL/GenBank/DDBJ databases">
        <title>Paracoccus amoyensis sp. nov., isolated from the surface seawater at coast of Xiamen, Fujian.</title>
        <authorList>
            <person name="Lyu L."/>
        </authorList>
    </citation>
    <scope>NUCLEOTIDE SEQUENCE</scope>
    <source>
        <strain evidence="5">11-3</strain>
    </source>
</reference>
<dbReference type="NCBIfam" id="TIGR01509">
    <property type="entry name" value="HAD-SF-IA-v3"/>
    <property type="match status" value="1"/>
</dbReference>
<evidence type="ECO:0000256" key="2">
    <source>
        <dbReference type="ARBA" id="ARBA00006171"/>
    </source>
</evidence>
<evidence type="ECO:0000313" key="5">
    <source>
        <dbReference type="EMBL" id="MBC9247303.1"/>
    </source>
</evidence>
<keyword evidence="4" id="KW-0460">Magnesium</keyword>
<dbReference type="InterPro" id="IPR006439">
    <property type="entry name" value="HAD-SF_hydro_IA"/>
</dbReference>
<dbReference type="Gene3D" id="1.10.150.240">
    <property type="entry name" value="Putative phosphatase, domain 2"/>
    <property type="match status" value="1"/>
</dbReference>
<comment type="cofactor">
    <cofactor evidence="1">
        <name>Mg(2+)</name>
        <dbReference type="ChEBI" id="CHEBI:18420"/>
    </cofactor>
</comment>
<sequence length="226" mass="23832">MTYALIFDCDGVLVDSEPLSIAELGDTLRAAGAVITNDEMFARMIGRSVASIVDIVRQEQGVDATPLLPDYRRRLAQRFQQELYPIPGIAHALLELQSLPKAVASSSTPARIAQSLELTGLAGFFGTRVYSAVQVQNGKPAPDLFLLAARELAVPPENCIVIEDSGAGVRAAKAAGMYCIGLLGGSHAQASGLAQKLPQSGADAIAQRADQLPALVRERISAPLAK</sequence>
<keyword evidence="6" id="KW-1185">Reference proteome</keyword>
<organism evidence="5 6">
    <name type="scientific">Paracoccus amoyensis</name>
    <dbReference type="NCBI Taxonomy" id="2760093"/>
    <lineage>
        <taxon>Bacteria</taxon>
        <taxon>Pseudomonadati</taxon>
        <taxon>Pseudomonadota</taxon>
        <taxon>Alphaproteobacteria</taxon>
        <taxon>Rhodobacterales</taxon>
        <taxon>Paracoccaceae</taxon>
        <taxon>Paracoccus</taxon>
    </lineage>
</organism>
<comment type="caution">
    <text evidence="5">The sequence shown here is derived from an EMBL/GenBank/DDBJ whole genome shotgun (WGS) entry which is preliminary data.</text>
</comment>
<keyword evidence="3" id="KW-0479">Metal-binding</keyword>
<dbReference type="AlphaFoldDB" id="A0A926G7K5"/>
<evidence type="ECO:0000313" key="6">
    <source>
        <dbReference type="Proteomes" id="UP000608594"/>
    </source>
</evidence>
<gene>
    <name evidence="5" type="ORF">H4P12_11415</name>
</gene>
<dbReference type="RefSeq" id="WP_187793792.1">
    <property type="nucleotide sequence ID" value="NZ_JACOQL010000003.1"/>
</dbReference>